<feature type="compositionally biased region" description="Polar residues" evidence="1">
    <location>
        <begin position="141"/>
        <end position="150"/>
    </location>
</feature>
<sequence>MAGGESDFLDKGKESWFKKSRPRPAQPTCNVGVKIRKKRSFGSKMGGFDLESDSSESKSDIRFNSNFRLIQDNCSKVGQGRSKSVSGLKGSLDVRPEVGGLLIGKQGLSGKQMDQAHFRGTYSSGSEVSNSIEGEVPLSPKNRSSNGEQSSSDGVFLLVVFLLTSIKLPLTAHPVTVRAGRRRFSRPLAFTLLASIFLSPPFFWIAYFIIIITSPCHGMLWNLQKCIFKWLCQTLQSIPTLVISCTSQQQDDDDPEAATHRLTAVDQFVDMNHDQGNTMQINQSRLEQDSVVVIDN</sequence>
<keyword evidence="2" id="KW-0812">Transmembrane</keyword>
<feature type="transmembrane region" description="Helical" evidence="2">
    <location>
        <begin position="154"/>
        <end position="176"/>
    </location>
</feature>
<organism evidence="3 4">
    <name type="scientific">Acer saccharum</name>
    <name type="common">Sugar maple</name>
    <dbReference type="NCBI Taxonomy" id="4024"/>
    <lineage>
        <taxon>Eukaryota</taxon>
        <taxon>Viridiplantae</taxon>
        <taxon>Streptophyta</taxon>
        <taxon>Embryophyta</taxon>
        <taxon>Tracheophyta</taxon>
        <taxon>Spermatophyta</taxon>
        <taxon>Magnoliopsida</taxon>
        <taxon>eudicotyledons</taxon>
        <taxon>Gunneridae</taxon>
        <taxon>Pentapetalae</taxon>
        <taxon>rosids</taxon>
        <taxon>malvids</taxon>
        <taxon>Sapindales</taxon>
        <taxon>Sapindaceae</taxon>
        <taxon>Hippocastanoideae</taxon>
        <taxon>Acereae</taxon>
        <taxon>Acer</taxon>
    </lineage>
</organism>
<evidence type="ECO:0000313" key="4">
    <source>
        <dbReference type="Proteomes" id="UP001168877"/>
    </source>
</evidence>
<dbReference type="EMBL" id="JAUESC010000382">
    <property type="protein sequence ID" value="KAK0586656.1"/>
    <property type="molecule type" value="Genomic_DNA"/>
</dbReference>
<feature type="region of interest" description="Disordered" evidence="1">
    <location>
        <begin position="1"/>
        <end position="28"/>
    </location>
</feature>
<name>A0AA39S6L8_ACESA</name>
<evidence type="ECO:0000313" key="3">
    <source>
        <dbReference type="EMBL" id="KAK0586656.1"/>
    </source>
</evidence>
<gene>
    <name evidence="3" type="ORF">LWI29_010316</name>
</gene>
<feature type="transmembrane region" description="Helical" evidence="2">
    <location>
        <begin position="188"/>
        <end position="210"/>
    </location>
</feature>
<feature type="compositionally biased region" description="Basic and acidic residues" evidence="1">
    <location>
        <begin position="8"/>
        <end position="17"/>
    </location>
</feature>
<protein>
    <submittedName>
        <fullName evidence="3">Uncharacterized protein</fullName>
    </submittedName>
</protein>
<feature type="compositionally biased region" description="Polar residues" evidence="1">
    <location>
        <begin position="121"/>
        <end position="132"/>
    </location>
</feature>
<keyword evidence="2" id="KW-1133">Transmembrane helix</keyword>
<evidence type="ECO:0000256" key="1">
    <source>
        <dbReference type="SAM" id="MobiDB-lite"/>
    </source>
</evidence>
<comment type="caution">
    <text evidence="3">The sequence shown here is derived from an EMBL/GenBank/DDBJ whole genome shotgun (WGS) entry which is preliminary data.</text>
</comment>
<proteinExistence type="predicted"/>
<feature type="region of interest" description="Disordered" evidence="1">
    <location>
        <begin position="121"/>
        <end position="150"/>
    </location>
</feature>
<accession>A0AA39S6L8</accession>
<reference evidence="3" key="1">
    <citation type="journal article" date="2022" name="Plant J.">
        <title>Strategies of tolerance reflected in two North American maple genomes.</title>
        <authorList>
            <person name="McEvoy S.L."/>
            <person name="Sezen U.U."/>
            <person name="Trouern-Trend A."/>
            <person name="McMahon S.M."/>
            <person name="Schaberg P.G."/>
            <person name="Yang J."/>
            <person name="Wegrzyn J.L."/>
            <person name="Swenson N.G."/>
        </authorList>
    </citation>
    <scope>NUCLEOTIDE SEQUENCE</scope>
    <source>
        <strain evidence="3">NS2018</strain>
    </source>
</reference>
<keyword evidence="2" id="KW-0472">Membrane</keyword>
<evidence type="ECO:0000256" key="2">
    <source>
        <dbReference type="SAM" id="Phobius"/>
    </source>
</evidence>
<dbReference type="Proteomes" id="UP001168877">
    <property type="component" value="Unassembled WGS sequence"/>
</dbReference>
<reference evidence="3" key="2">
    <citation type="submission" date="2023-06" db="EMBL/GenBank/DDBJ databases">
        <authorList>
            <person name="Swenson N.G."/>
            <person name="Wegrzyn J.L."/>
            <person name="Mcevoy S.L."/>
        </authorList>
    </citation>
    <scope>NUCLEOTIDE SEQUENCE</scope>
    <source>
        <strain evidence="3">NS2018</strain>
        <tissue evidence="3">Leaf</tissue>
    </source>
</reference>
<keyword evidence="4" id="KW-1185">Reference proteome</keyword>
<dbReference type="AlphaFoldDB" id="A0AA39S6L8"/>